<sequence>MGKHNGKARSAGLKVGAALANRSKKGRPQDAMPRNHLYTTDPKPDPTSMVETNDLNTFLQMAELADRDFSAQRGETVVLSTGEKPNVDDHEKASARRAAELRNQHRLTVPRRPAWTADTTPAQLDHHERNAFLEWRRELAKVEEDEKLTLMPFEKNLDVWRQLWRVLERSHIVVQVVDARDPLLYRSEDLEKYCKELHPSKASMLLLNKADLLPIPLRLAWANYFDSIGLDYVFWSAKVATDGYEDGQEEKEKQEAGRARLVTIPELLDHLQEHAEAAATELAKDSKAQVMHIEGERLMVGLTGYPNVGKSSTINALFGAKKTAVAPTPGKTKHFQTLNVSERMTLCDCPGLVIPKYAASKAEMVAAGVLPIDRLTDVRSPVEVVAQRIPRALLEKACGLRLPSPAMHEPQDRAPTAAEVLRTWAVARGWTAASALPDEARAGRAIMKDYVAGRLLSCQLPPHASNNLAQLAVSATPGPRVSQAVAGTADGELAEKLTDASPPPRGTLPETSSAGVLQLNEAGAKVAAAHGDAGAKRVQGHDHRLQEGLQASTTGHGGPHIDPAKATSAAGGNLHTTDIPAAAAPVVGSRHDTAQDEEVSGEDPSTDDEAEHIRDDHDDDMHQASSSNAALGSGSHCRLQERSGANPAQDGLIAEMGELALGTGSTPSSGRAAAPKRPSYKFQKKAARTKKRGQDGANGAFDGSGMAQGRRGGVVRA</sequence>
<evidence type="ECO:0000256" key="5">
    <source>
        <dbReference type="ARBA" id="ARBA00023134"/>
    </source>
</evidence>
<evidence type="ECO:0000313" key="9">
    <source>
        <dbReference type="Proteomes" id="UP001485043"/>
    </source>
</evidence>
<dbReference type="InterPro" id="IPR006073">
    <property type="entry name" value="GTP-bd"/>
</dbReference>
<feature type="compositionally biased region" description="Acidic residues" evidence="6">
    <location>
        <begin position="595"/>
        <end position="610"/>
    </location>
</feature>
<feature type="compositionally biased region" description="Basic and acidic residues" evidence="6">
    <location>
        <begin position="611"/>
        <end position="622"/>
    </location>
</feature>
<evidence type="ECO:0000259" key="7">
    <source>
        <dbReference type="Pfam" id="PF01926"/>
    </source>
</evidence>
<dbReference type="GO" id="GO:0005829">
    <property type="term" value="C:cytosol"/>
    <property type="evidence" value="ECO:0007669"/>
    <property type="project" value="TreeGrafter"/>
</dbReference>
<dbReference type="Proteomes" id="UP001485043">
    <property type="component" value="Unassembled WGS sequence"/>
</dbReference>
<evidence type="ECO:0000313" key="8">
    <source>
        <dbReference type="EMBL" id="KAK9862042.1"/>
    </source>
</evidence>
<evidence type="ECO:0000256" key="6">
    <source>
        <dbReference type="SAM" id="MobiDB-lite"/>
    </source>
</evidence>
<dbReference type="PANTHER" id="PTHR45709:SF2">
    <property type="entry name" value="LARGE SUBUNIT GTPASE 1 HOMOLOG"/>
    <property type="match status" value="1"/>
</dbReference>
<dbReference type="Gene3D" id="3.40.50.300">
    <property type="entry name" value="P-loop containing nucleotide triphosphate hydrolases"/>
    <property type="match status" value="1"/>
</dbReference>
<evidence type="ECO:0000256" key="3">
    <source>
        <dbReference type="ARBA" id="ARBA00022741"/>
    </source>
</evidence>
<gene>
    <name evidence="8" type="ORF">WJX84_003960</name>
</gene>
<dbReference type="SUPFAM" id="SSF52540">
    <property type="entry name" value="P-loop containing nucleoside triphosphate hydrolases"/>
    <property type="match status" value="1"/>
</dbReference>
<keyword evidence="2" id="KW-0963">Cytoplasm</keyword>
<evidence type="ECO:0000256" key="1">
    <source>
        <dbReference type="ARBA" id="ARBA00004496"/>
    </source>
</evidence>
<dbReference type="GO" id="GO:0005525">
    <property type="term" value="F:GTP binding"/>
    <property type="evidence" value="ECO:0007669"/>
    <property type="project" value="UniProtKB-KW"/>
</dbReference>
<proteinExistence type="predicted"/>
<dbReference type="GO" id="GO:0003924">
    <property type="term" value="F:GTPase activity"/>
    <property type="evidence" value="ECO:0007669"/>
    <property type="project" value="InterPro"/>
</dbReference>
<dbReference type="CDD" id="cd01857">
    <property type="entry name" value="HSR1_MMR1"/>
    <property type="match status" value="1"/>
</dbReference>
<feature type="region of interest" description="Disordered" evidence="6">
    <location>
        <begin position="1"/>
        <end position="48"/>
    </location>
</feature>
<feature type="domain" description="G" evidence="7">
    <location>
        <begin position="300"/>
        <end position="373"/>
    </location>
</feature>
<organism evidence="8 9">
    <name type="scientific">Apatococcus fuscideae</name>
    <dbReference type="NCBI Taxonomy" id="2026836"/>
    <lineage>
        <taxon>Eukaryota</taxon>
        <taxon>Viridiplantae</taxon>
        <taxon>Chlorophyta</taxon>
        <taxon>core chlorophytes</taxon>
        <taxon>Trebouxiophyceae</taxon>
        <taxon>Chlorellales</taxon>
        <taxon>Chlorellaceae</taxon>
        <taxon>Apatococcus</taxon>
    </lineage>
</organism>
<dbReference type="Pfam" id="PF01926">
    <property type="entry name" value="MMR_HSR1"/>
    <property type="match status" value="1"/>
</dbReference>
<dbReference type="PANTHER" id="PTHR45709">
    <property type="entry name" value="LARGE SUBUNIT GTPASE 1 HOMOLOG-RELATED"/>
    <property type="match status" value="1"/>
</dbReference>
<feature type="region of interest" description="Disordered" evidence="6">
    <location>
        <begin position="660"/>
        <end position="717"/>
    </location>
</feature>
<protein>
    <recommendedName>
        <fullName evidence="7">G domain-containing protein</fullName>
    </recommendedName>
</protein>
<accession>A0AAW1SZJ2</accession>
<name>A0AAW1SZJ2_9CHLO</name>
<dbReference type="AlphaFoldDB" id="A0AAW1SZJ2"/>
<feature type="compositionally biased region" description="Basic residues" evidence="6">
    <location>
        <begin position="678"/>
        <end position="691"/>
    </location>
</feature>
<dbReference type="FunFam" id="3.40.50.300:FF:001151">
    <property type="entry name" value="Large subunit GTPase 1"/>
    <property type="match status" value="1"/>
</dbReference>
<comment type="subcellular location">
    <subcellularLocation>
        <location evidence="1">Cytoplasm</location>
    </subcellularLocation>
</comment>
<evidence type="ECO:0000256" key="2">
    <source>
        <dbReference type="ARBA" id="ARBA00022490"/>
    </source>
</evidence>
<reference evidence="8 9" key="1">
    <citation type="journal article" date="2024" name="Nat. Commun.">
        <title>Phylogenomics reveals the evolutionary origins of lichenization in chlorophyte algae.</title>
        <authorList>
            <person name="Puginier C."/>
            <person name="Libourel C."/>
            <person name="Otte J."/>
            <person name="Skaloud P."/>
            <person name="Haon M."/>
            <person name="Grisel S."/>
            <person name="Petersen M."/>
            <person name="Berrin J.G."/>
            <person name="Delaux P.M."/>
            <person name="Dal Grande F."/>
            <person name="Keller J."/>
        </authorList>
    </citation>
    <scope>NUCLEOTIDE SEQUENCE [LARGE SCALE GENOMIC DNA]</scope>
    <source>
        <strain evidence="8 9">SAG 2523</strain>
    </source>
</reference>
<keyword evidence="9" id="KW-1185">Reference proteome</keyword>
<feature type="compositionally biased region" description="Low complexity" evidence="6">
    <location>
        <begin position="624"/>
        <end position="635"/>
    </location>
</feature>
<evidence type="ECO:0000256" key="4">
    <source>
        <dbReference type="ARBA" id="ARBA00022801"/>
    </source>
</evidence>
<keyword evidence="5" id="KW-0342">GTP-binding</keyword>
<dbReference type="InterPro" id="IPR027417">
    <property type="entry name" value="P-loop_NTPase"/>
</dbReference>
<keyword evidence="3" id="KW-0547">Nucleotide-binding</keyword>
<feature type="region of interest" description="Disordered" evidence="6">
    <location>
        <begin position="550"/>
        <end position="645"/>
    </location>
</feature>
<dbReference type="InterPro" id="IPR043358">
    <property type="entry name" value="GNL1-like"/>
</dbReference>
<comment type="caution">
    <text evidence="8">The sequence shown here is derived from an EMBL/GenBank/DDBJ whole genome shotgun (WGS) entry which is preliminary data.</text>
</comment>
<keyword evidence="4" id="KW-0378">Hydrolase</keyword>
<dbReference type="EMBL" id="JALJOV010000665">
    <property type="protein sequence ID" value="KAK9862042.1"/>
    <property type="molecule type" value="Genomic_DNA"/>
</dbReference>